<dbReference type="STRING" id="1458461.BN1012_Phect1138"/>
<dbReference type="SUPFAM" id="SSF56281">
    <property type="entry name" value="Metallo-hydrolase/oxidoreductase"/>
    <property type="match status" value="1"/>
</dbReference>
<dbReference type="PANTHER" id="PTHR46018:SF2">
    <property type="entry name" value="ZINC PHOSPHODIESTERASE ELAC PROTEIN 1"/>
    <property type="match status" value="1"/>
</dbReference>
<evidence type="ECO:0000256" key="1">
    <source>
        <dbReference type="ARBA" id="ARBA00022801"/>
    </source>
</evidence>
<reference evidence="4 5" key="1">
    <citation type="journal article" date="2014" name="Front. Genet.">
        <title>Genome and metabolic network of "Candidatus Phaeomarinobacter ectocarpi" Ec32, a new candidate genus of Alphaproteobacteria frequently associated with brown algae.</title>
        <authorList>
            <person name="Dittami S.M."/>
            <person name="Barbeyron T."/>
            <person name="Boyen C."/>
            <person name="Cambefort J."/>
            <person name="Collet G."/>
            <person name="Delage L."/>
            <person name="Gobet A."/>
            <person name="Groisillier A."/>
            <person name="Leblanc C."/>
            <person name="Michel G."/>
            <person name="Scornet D."/>
            <person name="Siegel A."/>
            <person name="Tapia J.E."/>
            <person name="Tonon T."/>
        </authorList>
    </citation>
    <scope>NUCLEOTIDE SEQUENCE [LARGE SCALE GENOMIC DNA]</scope>
    <source>
        <strain evidence="4 5">Ec32</strain>
    </source>
</reference>
<keyword evidence="5" id="KW-1185">Reference proteome</keyword>
<dbReference type="Pfam" id="PF12706">
    <property type="entry name" value="Lactamase_B_2"/>
    <property type="match status" value="1"/>
</dbReference>
<dbReference type="InterPro" id="IPR036866">
    <property type="entry name" value="RibonucZ/Hydroxyglut_hydro"/>
</dbReference>
<keyword evidence="2" id="KW-0472">Membrane</keyword>
<keyword evidence="4" id="KW-0540">Nuclease</keyword>
<keyword evidence="2" id="KW-1133">Transmembrane helix</keyword>
<feature type="transmembrane region" description="Helical" evidence="2">
    <location>
        <begin position="7"/>
        <end position="25"/>
    </location>
</feature>
<dbReference type="SMART" id="SM00849">
    <property type="entry name" value="Lactamase_B"/>
    <property type="match status" value="1"/>
</dbReference>
<dbReference type="Proteomes" id="UP000032160">
    <property type="component" value="Chromosome I"/>
</dbReference>
<dbReference type="RefSeq" id="WP_043950033.1">
    <property type="nucleotide sequence ID" value="NZ_HG966617.1"/>
</dbReference>
<organism evidence="4 5">
    <name type="scientific">Candidatus Phaeomarinibacter ectocarpi</name>
    <dbReference type="NCBI Taxonomy" id="1458461"/>
    <lineage>
        <taxon>Bacteria</taxon>
        <taxon>Pseudomonadati</taxon>
        <taxon>Pseudomonadota</taxon>
        <taxon>Alphaproteobacteria</taxon>
        <taxon>Hyphomicrobiales</taxon>
        <taxon>Parvibaculaceae</taxon>
        <taxon>Candidatus Phaeomarinibacter</taxon>
    </lineage>
</organism>
<dbReference type="OrthoDB" id="9803916at2"/>
<evidence type="ECO:0000259" key="3">
    <source>
        <dbReference type="SMART" id="SM00849"/>
    </source>
</evidence>
<feature type="domain" description="Metallo-beta-lactamase" evidence="3">
    <location>
        <begin position="71"/>
        <end position="292"/>
    </location>
</feature>
<keyword evidence="1 4" id="KW-0378">Hydrolase</keyword>
<accession>X5MCN0</accession>
<sequence length="364" mass="38163">MGRLGKVLLGLVVVGAVIAAVLYFMRERIALGLMAGVIERNLSADPLGELVDGLHVGLCGAGAPLPDPSRGGPCALVIAKQGDARHVFAVDAGSAGVRTMAQMQLPPAAIDGVLLTHFHSDHIDGLGELAMQRWVNRTATSPLPVHGPEGVERVVNGFNEAYAQDFVYRTAHHGDDIAPASGAGMTAVPFPEPADGEAAVVFDEDGLTITAFKVDHTPVSPAVGYLITYMGRSLVISGDTVKSDNLTRFAKDADLLLHEALSPQLVGLITEAARKAGQANIEKITIDILDYHTYPVQAAEIAQEAGVGMLVFHHIVPALPLAALEGPFMEDVADAYDGPVAIAADGDFWSLPAGSDAITYSDRL</sequence>
<dbReference type="InterPro" id="IPR001279">
    <property type="entry name" value="Metallo-B-lactamas"/>
</dbReference>
<dbReference type="HOGENOM" id="CLU_031317_0_1_5"/>
<keyword evidence="2" id="KW-0812">Transmembrane</keyword>
<dbReference type="EC" id="3.1.26.11" evidence="4"/>
<dbReference type="GO" id="GO:0042781">
    <property type="term" value="F:3'-tRNA processing endoribonuclease activity"/>
    <property type="evidence" value="ECO:0007669"/>
    <property type="project" value="UniProtKB-EC"/>
</dbReference>
<dbReference type="Gene3D" id="3.60.15.10">
    <property type="entry name" value="Ribonuclease Z/Hydroxyacylglutathione hydrolase-like"/>
    <property type="match status" value="1"/>
</dbReference>
<gene>
    <name evidence="4" type="ORF">BN1012_Phect1138</name>
</gene>
<dbReference type="KEGG" id="pect:BN1012_Phect1138"/>
<dbReference type="InterPro" id="IPR044094">
    <property type="entry name" value="AtsA-like_MBL-fold"/>
</dbReference>
<evidence type="ECO:0000256" key="2">
    <source>
        <dbReference type="SAM" id="Phobius"/>
    </source>
</evidence>
<dbReference type="EMBL" id="HG966617">
    <property type="protein sequence ID" value="CDO59352.1"/>
    <property type="molecule type" value="Genomic_DNA"/>
</dbReference>
<proteinExistence type="predicted"/>
<dbReference type="AlphaFoldDB" id="X5MCN0"/>
<dbReference type="PATRIC" id="fig|1458461.3.peg.1138"/>
<keyword evidence="4" id="KW-0255">Endonuclease</keyword>
<protein>
    <submittedName>
        <fullName evidence="4">Ribonuclease Z (RNase Z) (TRNase Z) (TRNA 3 endonuclease)</fullName>
        <ecNumber evidence="4">3.1.26.11</ecNumber>
    </submittedName>
</protein>
<dbReference type="PANTHER" id="PTHR46018">
    <property type="entry name" value="ZINC PHOSPHODIESTERASE ELAC PROTEIN 1"/>
    <property type="match status" value="1"/>
</dbReference>
<evidence type="ECO:0000313" key="5">
    <source>
        <dbReference type="Proteomes" id="UP000032160"/>
    </source>
</evidence>
<dbReference type="CDD" id="cd07719">
    <property type="entry name" value="arylsulfatase_AtsA-like_MBL-fold"/>
    <property type="match status" value="1"/>
</dbReference>
<name>X5MCN0_9HYPH</name>
<evidence type="ECO:0000313" key="4">
    <source>
        <dbReference type="EMBL" id="CDO59352.1"/>
    </source>
</evidence>